<evidence type="ECO:0000313" key="3">
    <source>
        <dbReference type="Proteomes" id="UP001596266"/>
    </source>
</evidence>
<dbReference type="InterPro" id="IPR019675">
    <property type="entry name" value="DUF2550"/>
</dbReference>
<organism evidence="2 3">
    <name type="scientific">Luteococcus sanguinis</name>
    <dbReference type="NCBI Taxonomy" id="174038"/>
    <lineage>
        <taxon>Bacteria</taxon>
        <taxon>Bacillati</taxon>
        <taxon>Actinomycetota</taxon>
        <taxon>Actinomycetes</taxon>
        <taxon>Propionibacteriales</taxon>
        <taxon>Propionibacteriaceae</taxon>
        <taxon>Luteococcus</taxon>
    </lineage>
</organism>
<evidence type="ECO:0000313" key="2">
    <source>
        <dbReference type="EMBL" id="MFC6397606.1"/>
    </source>
</evidence>
<dbReference type="RefSeq" id="WP_343886232.1">
    <property type="nucleotide sequence ID" value="NZ_BAAAKI010000013.1"/>
</dbReference>
<reference evidence="3" key="1">
    <citation type="journal article" date="2019" name="Int. J. Syst. Evol. Microbiol.">
        <title>The Global Catalogue of Microorganisms (GCM) 10K type strain sequencing project: providing services to taxonomists for standard genome sequencing and annotation.</title>
        <authorList>
            <consortium name="The Broad Institute Genomics Platform"/>
            <consortium name="The Broad Institute Genome Sequencing Center for Infectious Disease"/>
            <person name="Wu L."/>
            <person name="Ma J."/>
        </authorList>
    </citation>
    <scope>NUCLEOTIDE SEQUENCE [LARGE SCALE GENOMIC DNA]</scope>
    <source>
        <strain evidence="3">CGMCC 1.15277</strain>
    </source>
</reference>
<keyword evidence="1" id="KW-0472">Membrane</keyword>
<feature type="transmembrane region" description="Helical" evidence="1">
    <location>
        <begin position="6"/>
        <end position="27"/>
    </location>
</feature>
<evidence type="ECO:0000256" key="1">
    <source>
        <dbReference type="SAM" id="Phobius"/>
    </source>
</evidence>
<proteinExistence type="predicted"/>
<gene>
    <name evidence="2" type="ORF">ACFP57_11525</name>
</gene>
<dbReference type="Proteomes" id="UP001596266">
    <property type="component" value="Unassembled WGS sequence"/>
</dbReference>
<keyword evidence="1" id="KW-0812">Transmembrane</keyword>
<accession>A0ABW1X2S1</accession>
<protein>
    <submittedName>
        <fullName evidence="2">DUF2550 domain-containing protein</fullName>
    </submittedName>
</protein>
<keyword evidence="3" id="KW-1185">Reference proteome</keyword>
<sequence length="151" mass="16689">MGWMATAEFGAVLLMLLLIAPILGLWARRRWLSSQGGVFDCALRLRSSGPGVGWATGLARYEGDVLQWFRIFSLSWRPHVELHRDQTVALGRRAPDPAEAIVLFGEDQIVRLQLSSDGDDRVQELAMTPQSVTGLMSWLEAAPPGGETYHS</sequence>
<dbReference type="Pfam" id="PF10739">
    <property type="entry name" value="DUF2550"/>
    <property type="match status" value="1"/>
</dbReference>
<comment type="caution">
    <text evidence="2">The sequence shown here is derived from an EMBL/GenBank/DDBJ whole genome shotgun (WGS) entry which is preliminary data.</text>
</comment>
<name>A0ABW1X2S1_9ACTN</name>
<keyword evidence="1" id="KW-1133">Transmembrane helix</keyword>
<dbReference type="EMBL" id="JBHSUA010000021">
    <property type="protein sequence ID" value="MFC6397606.1"/>
    <property type="molecule type" value="Genomic_DNA"/>
</dbReference>